<dbReference type="PROSITE" id="PS50850">
    <property type="entry name" value="MFS"/>
    <property type="match status" value="1"/>
</dbReference>
<dbReference type="Pfam" id="PF07690">
    <property type="entry name" value="MFS_1"/>
    <property type="match status" value="1"/>
</dbReference>
<sequence>MMKTFLKPLTAWLLITPLTRLVVTTIPMVAVVGTSAVGKSYVAGGLISGGYAAGEAIGAVLLTHRLNGAAIKRQCALICAISAALLGLAGFTLWSAPDWWPLAGIAVLLLGMVSSPLPGVLRSSATQLSEKPARILSIDNVINQACWVIGPVIGVMLVHKLNTFAAYLCLAALMLASVVLVFAAIPKNYKHQSGTSGKAKFRPIAVPVVASGVIMAVTAAFDTLVPGLLQEWFGSDERTSFVLAVLAIGSVLTSAVFGLKQRWSRPESIAMASTVMMILLLGVVGSAPNYVLLLVLAGFIGVVQAPSMVLRQVIVSDVVPDQRKAAAFSMLYAAGGVGYAASAAVTPWMASMLSAQFASVITAVLCLGVLAVAVKIQRSGN</sequence>
<dbReference type="Gene3D" id="1.20.1250.20">
    <property type="entry name" value="MFS general substrate transporter like domains"/>
    <property type="match status" value="2"/>
</dbReference>
<accession>A0A3G6IXQ0</accession>
<feature type="transmembrane region" description="Helical" evidence="5">
    <location>
        <begin position="141"/>
        <end position="158"/>
    </location>
</feature>
<feature type="transmembrane region" description="Helical" evidence="5">
    <location>
        <begin position="164"/>
        <end position="183"/>
    </location>
</feature>
<feature type="transmembrane region" description="Helical" evidence="5">
    <location>
        <begin position="268"/>
        <end position="284"/>
    </location>
</feature>
<feature type="transmembrane region" description="Helical" evidence="5">
    <location>
        <begin position="40"/>
        <end position="63"/>
    </location>
</feature>
<dbReference type="KEGG" id="cgk:CGERO_01080"/>
<dbReference type="EMBL" id="CP033897">
    <property type="protein sequence ID" value="AZA10551.1"/>
    <property type="molecule type" value="Genomic_DNA"/>
</dbReference>
<keyword evidence="3 5" id="KW-1133">Transmembrane helix</keyword>
<feature type="transmembrane region" description="Helical" evidence="5">
    <location>
        <begin position="100"/>
        <end position="121"/>
    </location>
</feature>
<comment type="subcellular location">
    <subcellularLocation>
        <location evidence="1">Cell membrane</location>
        <topology evidence="1">Multi-pass membrane protein</topology>
    </subcellularLocation>
</comment>
<dbReference type="AlphaFoldDB" id="A0A3G6IXQ0"/>
<feature type="transmembrane region" description="Helical" evidence="5">
    <location>
        <begin position="204"/>
        <end position="221"/>
    </location>
</feature>
<keyword evidence="2 5" id="KW-0812">Transmembrane</keyword>
<feature type="transmembrane region" description="Helical" evidence="5">
    <location>
        <begin position="356"/>
        <end position="376"/>
    </location>
</feature>
<dbReference type="GO" id="GO:0022857">
    <property type="term" value="F:transmembrane transporter activity"/>
    <property type="evidence" value="ECO:0007669"/>
    <property type="project" value="InterPro"/>
</dbReference>
<dbReference type="Proteomes" id="UP000271587">
    <property type="component" value="Chromosome"/>
</dbReference>
<evidence type="ECO:0000313" key="8">
    <source>
        <dbReference type="Proteomes" id="UP000271587"/>
    </source>
</evidence>
<keyword evidence="4 5" id="KW-0472">Membrane</keyword>
<evidence type="ECO:0000259" key="6">
    <source>
        <dbReference type="PROSITE" id="PS50850"/>
    </source>
</evidence>
<proteinExistence type="predicted"/>
<feature type="transmembrane region" description="Helical" evidence="5">
    <location>
        <begin position="241"/>
        <end position="259"/>
    </location>
</feature>
<dbReference type="SUPFAM" id="SSF103473">
    <property type="entry name" value="MFS general substrate transporter"/>
    <property type="match status" value="1"/>
</dbReference>
<evidence type="ECO:0000313" key="7">
    <source>
        <dbReference type="EMBL" id="AZA10551.1"/>
    </source>
</evidence>
<dbReference type="InterPro" id="IPR011701">
    <property type="entry name" value="MFS"/>
</dbReference>
<dbReference type="InterPro" id="IPR020846">
    <property type="entry name" value="MFS_dom"/>
</dbReference>
<dbReference type="PANTHER" id="PTHR23542">
    <property type="match status" value="1"/>
</dbReference>
<name>A0A3G6IXQ0_9CORY</name>
<protein>
    <submittedName>
        <fullName evidence="7">Major Facilitator Superfamily protein</fullName>
    </submittedName>
</protein>
<feature type="transmembrane region" description="Helical" evidence="5">
    <location>
        <begin position="331"/>
        <end position="350"/>
    </location>
</feature>
<dbReference type="InterPro" id="IPR036259">
    <property type="entry name" value="MFS_trans_sf"/>
</dbReference>
<evidence type="ECO:0000256" key="1">
    <source>
        <dbReference type="ARBA" id="ARBA00004651"/>
    </source>
</evidence>
<dbReference type="PANTHER" id="PTHR23542:SF1">
    <property type="entry name" value="MAJOR FACILITATOR SUPERFAMILY (MFS) PROFILE DOMAIN-CONTAINING PROTEIN"/>
    <property type="match status" value="1"/>
</dbReference>
<dbReference type="GO" id="GO:0005886">
    <property type="term" value="C:plasma membrane"/>
    <property type="evidence" value="ECO:0007669"/>
    <property type="project" value="UniProtKB-SubCell"/>
</dbReference>
<dbReference type="RefSeq" id="WP_245998843.1">
    <property type="nucleotide sequence ID" value="NZ_CP033897.1"/>
</dbReference>
<organism evidence="7 8">
    <name type="scientific">Corynebacterium gerontici</name>
    <dbReference type="NCBI Taxonomy" id="2079234"/>
    <lineage>
        <taxon>Bacteria</taxon>
        <taxon>Bacillati</taxon>
        <taxon>Actinomycetota</taxon>
        <taxon>Actinomycetes</taxon>
        <taxon>Mycobacteriales</taxon>
        <taxon>Corynebacteriaceae</taxon>
        <taxon>Corynebacterium</taxon>
    </lineage>
</organism>
<evidence type="ECO:0000256" key="3">
    <source>
        <dbReference type="ARBA" id="ARBA00022989"/>
    </source>
</evidence>
<feature type="transmembrane region" description="Helical" evidence="5">
    <location>
        <begin position="290"/>
        <end position="310"/>
    </location>
</feature>
<feature type="transmembrane region" description="Helical" evidence="5">
    <location>
        <begin position="75"/>
        <end position="94"/>
    </location>
</feature>
<evidence type="ECO:0000256" key="5">
    <source>
        <dbReference type="SAM" id="Phobius"/>
    </source>
</evidence>
<feature type="domain" description="Major facilitator superfamily (MFS) profile" evidence="6">
    <location>
        <begin position="200"/>
        <end position="381"/>
    </location>
</feature>
<evidence type="ECO:0000256" key="2">
    <source>
        <dbReference type="ARBA" id="ARBA00022692"/>
    </source>
</evidence>
<keyword evidence="8" id="KW-1185">Reference proteome</keyword>
<reference evidence="7 8" key="1">
    <citation type="submission" date="2018-11" db="EMBL/GenBank/DDBJ databases">
        <authorList>
            <person name="Kleinhagauer T."/>
            <person name="Glaeser S.P."/>
            <person name="Spergser J."/>
            <person name="Ruckert C."/>
            <person name="Kaempfer P."/>
            <person name="Busse H.-J."/>
        </authorList>
    </citation>
    <scope>NUCLEOTIDE SEQUENCE [LARGE SCALE GENOMIC DNA]</scope>
    <source>
        <strain evidence="7 8">W8</strain>
    </source>
</reference>
<gene>
    <name evidence="7" type="ORF">CGERO_01080</name>
</gene>
<evidence type="ECO:0000256" key="4">
    <source>
        <dbReference type="ARBA" id="ARBA00023136"/>
    </source>
</evidence>